<accession>A0A8T7LZU1</accession>
<proteinExistence type="predicted"/>
<dbReference type="InterPro" id="IPR000160">
    <property type="entry name" value="GGDEF_dom"/>
</dbReference>
<dbReference type="SMART" id="SM00052">
    <property type="entry name" value="EAL"/>
    <property type="match status" value="1"/>
</dbReference>
<dbReference type="GO" id="GO:0071111">
    <property type="term" value="F:cyclic-guanylate-specific phosphodiesterase activity"/>
    <property type="evidence" value="ECO:0007669"/>
    <property type="project" value="InterPro"/>
</dbReference>
<dbReference type="Proteomes" id="UP000521676">
    <property type="component" value="Unassembled WGS sequence"/>
</dbReference>
<dbReference type="PANTHER" id="PTHR33121">
    <property type="entry name" value="CYCLIC DI-GMP PHOSPHODIESTERASE PDEF"/>
    <property type="match status" value="1"/>
</dbReference>
<keyword evidence="6" id="KW-1185">Reference proteome</keyword>
<dbReference type="PROSITE" id="PS50883">
    <property type="entry name" value="EAL"/>
    <property type="match status" value="1"/>
</dbReference>
<dbReference type="Pfam" id="PF00563">
    <property type="entry name" value="EAL"/>
    <property type="match status" value="1"/>
</dbReference>
<dbReference type="NCBIfam" id="TIGR00254">
    <property type="entry name" value="GGDEF"/>
    <property type="match status" value="1"/>
</dbReference>
<dbReference type="CDD" id="cd01949">
    <property type="entry name" value="GGDEF"/>
    <property type="match status" value="1"/>
</dbReference>
<reference evidence="4" key="2">
    <citation type="journal article" date="2024" name="Nature">
        <title>Anoxygenic phototroph of the Chloroflexota uses a type I reaction centre.</title>
        <authorList>
            <person name="Tsuji J.M."/>
            <person name="Shaw N.A."/>
            <person name="Nagashima S."/>
            <person name="Venkiteswaran J.J."/>
            <person name="Schiff S.L."/>
            <person name="Watanabe T."/>
            <person name="Fukui M."/>
            <person name="Hanada S."/>
            <person name="Tank M."/>
            <person name="Neufeld J.D."/>
        </authorList>
    </citation>
    <scope>NUCLEOTIDE SEQUENCE</scope>
    <source>
        <strain evidence="4">L227-S17</strain>
    </source>
</reference>
<evidence type="ECO:0000313" key="6">
    <source>
        <dbReference type="Proteomes" id="UP001431572"/>
    </source>
</evidence>
<dbReference type="SMART" id="SM00267">
    <property type="entry name" value="GGDEF"/>
    <property type="match status" value="1"/>
</dbReference>
<dbReference type="Proteomes" id="UP001431572">
    <property type="component" value="Chromosome 1"/>
</dbReference>
<evidence type="ECO:0000313" key="5">
    <source>
        <dbReference type="Proteomes" id="UP000521676"/>
    </source>
</evidence>
<dbReference type="Pfam" id="PF00990">
    <property type="entry name" value="GGDEF"/>
    <property type="match status" value="1"/>
</dbReference>
<dbReference type="EMBL" id="JACATZ010000001">
    <property type="protein sequence ID" value="NWJ46643.1"/>
    <property type="molecule type" value="Genomic_DNA"/>
</dbReference>
<evidence type="ECO:0000259" key="2">
    <source>
        <dbReference type="PROSITE" id="PS50887"/>
    </source>
</evidence>
<dbReference type="InterPro" id="IPR035919">
    <property type="entry name" value="EAL_sf"/>
</dbReference>
<gene>
    <name evidence="3" type="ORF">HXX08_12250</name>
    <name evidence="4" type="ORF">OZ401_001795</name>
</gene>
<dbReference type="EMBL" id="CP128399">
    <property type="protein sequence ID" value="WJW66013.1"/>
    <property type="molecule type" value="Genomic_DNA"/>
</dbReference>
<dbReference type="Gene3D" id="3.30.70.270">
    <property type="match status" value="1"/>
</dbReference>
<feature type="domain" description="EAL" evidence="1">
    <location>
        <begin position="174"/>
        <end position="430"/>
    </location>
</feature>
<dbReference type="PANTHER" id="PTHR33121:SF70">
    <property type="entry name" value="SIGNALING PROTEIN YKOW"/>
    <property type="match status" value="1"/>
</dbReference>
<evidence type="ECO:0000313" key="3">
    <source>
        <dbReference type="EMBL" id="NWJ46643.1"/>
    </source>
</evidence>
<dbReference type="SUPFAM" id="SSF55073">
    <property type="entry name" value="Nucleotide cyclase"/>
    <property type="match status" value="1"/>
</dbReference>
<dbReference type="AlphaFoldDB" id="A0A8T7LZU1"/>
<evidence type="ECO:0000313" key="4">
    <source>
        <dbReference type="EMBL" id="WJW66013.1"/>
    </source>
</evidence>
<evidence type="ECO:0000259" key="1">
    <source>
        <dbReference type="PROSITE" id="PS50883"/>
    </source>
</evidence>
<dbReference type="InterPro" id="IPR050706">
    <property type="entry name" value="Cyclic-di-GMP_PDE-like"/>
</dbReference>
<sequence>MKKILDPVTMEEAARRSGFLSKVGNSLDNPHVKEPLAIIYINIDFFRLANIELGYINGNQLISDIFRRLISCFGIDEFVEHLYFDNFVAFIADGSRTLTLIEKIQEELARPFTVKGKAISVSATMGVAVSQKKELETPEELLRNAEIAMFYARSHGRGNFEIYQTEIRTNFTQRFEMELELRRAIFNNEFLVYYQPIVAFGSNEFKGFEALARWKHPTRGILTATQFLEVAEEAKLLEAISYTVLKRACNQTREWKAKFGLYPMLSVSVNLSTGQILDPNLVMEVEKALIQTGLEAFSLHLEISEDSLMVNPELAARQLLNLKVLGVKAVLDGFGIGKSSLGWLSRFQLDEIKFDRSFLYQLLENRKTIALAESVVNTARNLGMKVVVKGIETEEQVKKFGNLKFDYFQGNFLSFPLSAEDSNNWLETQVSARSK</sequence>
<dbReference type="InterPro" id="IPR029787">
    <property type="entry name" value="Nucleotide_cyclase"/>
</dbReference>
<dbReference type="InterPro" id="IPR043128">
    <property type="entry name" value="Rev_trsase/Diguanyl_cyclase"/>
</dbReference>
<organism evidence="3 5">
    <name type="scientific">Candidatus Chlorohelix allophototropha</name>
    <dbReference type="NCBI Taxonomy" id="3003348"/>
    <lineage>
        <taxon>Bacteria</taxon>
        <taxon>Bacillati</taxon>
        <taxon>Chloroflexota</taxon>
        <taxon>Chloroflexia</taxon>
        <taxon>Candidatus Chloroheliales</taxon>
        <taxon>Candidatus Chloroheliaceae</taxon>
        <taxon>Candidatus Chlorohelix</taxon>
    </lineage>
</organism>
<name>A0A8T7LZU1_9CHLR</name>
<dbReference type="PROSITE" id="PS50887">
    <property type="entry name" value="GGDEF"/>
    <property type="match status" value="1"/>
</dbReference>
<dbReference type="Gene3D" id="3.20.20.450">
    <property type="entry name" value="EAL domain"/>
    <property type="match status" value="1"/>
</dbReference>
<protein>
    <submittedName>
        <fullName evidence="4">Bifunctional diguanylate cyclase/phosphodiesterase</fullName>
    </submittedName>
    <submittedName>
        <fullName evidence="3">GGDEF domain-containing protein</fullName>
    </submittedName>
</protein>
<reference evidence="3 5" key="1">
    <citation type="submission" date="2020-06" db="EMBL/GenBank/DDBJ databases">
        <title>Anoxygenic phototrophic Chloroflexota member uses a Type I reaction center.</title>
        <authorList>
            <person name="Tsuji J.M."/>
            <person name="Shaw N.A."/>
            <person name="Nagashima S."/>
            <person name="Venkiteswaran J."/>
            <person name="Schiff S.L."/>
            <person name="Hanada S."/>
            <person name="Tank M."/>
            <person name="Neufeld J.D."/>
        </authorList>
    </citation>
    <scope>NUCLEOTIDE SEQUENCE [LARGE SCALE GENOMIC DNA]</scope>
    <source>
        <strain evidence="3">L227-S17</strain>
    </source>
</reference>
<dbReference type="SUPFAM" id="SSF141868">
    <property type="entry name" value="EAL domain-like"/>
    <property type="match status" value="1"/>
</dbReference>
<dbReference type="CDD" id="cd01948">
    <property type="entry name" value="EAL"/>
    <property type="match status" value="1"/>
</dbReference>
<dbReference type="InterPro" id="IPR001633">
    <property type="entry name" value="EAL_dom"/>
</dbReference>
<dbReference type="RefSeq" id="WP_341467898.1">
    <property type="nucleotide sequence ID" value="NZ_CP128399.1"/>
</dbReference>
<feature type="domain" description="GGDEF" evidence="2">
    <location>
        <begin position="34"/>
        <end position="165"/>
    </location>
</feature>